<dbReference type="PROSITE" id="PS51733">
    <property type="entry name" value="BPL_LPL_CATALYTIC"/>
    <property type="match status" value="1"/>
</dbReference>
<dbReference type="Pfam" id="PF21948">
    <property type="entry name" value="LplA-B_cat"/>
    <property type="match status" value="1"/>
</dbReference>
<dbReference type="PANTHER" id="PTHR43679">
    <property type="entry name" value="OCTANOYLTRANSFERASE LIPM-RELATED"/>
    <property type="match status" value="1"/>
</dbReference>
<feature type="domain" description="BPL/LPL catalytic" evidence="1">
    <location>
        <begin position="39"/>
        <end position="228"/>
    </location>
</feature>
<dbReference type="EC" id="2.3.1.-" evidence="2"/>
<dbReference type="GO" id="GO:0016746">
    <property type="term" value="F:acyltransferase activity"/>
    <property type="evidence" value="ECO:0007669"/>
    <property type="project" value="UniProtKB-KW"/>
</dbReference>
<evidence type="ECO:0000259" key="1">
    <source>
        <dbReference type="PROSITE" id="PS51733"/>
    </source>
</evidence>
<reference evidence="2 3" key="1">
    <citation type="submission" date="2019-05" db="EMBL/GenBank/DDBJ databases">
        <authorList>
            <consortium name="Pathogen Informatics"/>
        </authorList>
    </citation>
    <scope>NUCLEOTIDE SEQUENCE [LARGE SCALE GENOMIC DNA]</scope>
    <source>
        <strain evidence="2 3">NCTC5385</strain>
    </source>
</reference>
<dbReference type="GO" id="GO:0009249">
    <property type="term" value="P:protein lipoylation"/>
    <property type="evidence" value="ECO:0007669"/>
    <property type="project" value="UniProtKB-ARBA"/>
</dbReference>
<dbReference type="AlphaFoldDB" id="A0A4U9YD33"/>
<dbReference type="PANTHER" id="PTHR43679:SF2">
    <property type="entry name" value="OCTANOYL-[GCVH]:PROTEIN N-OCTANOYLTRANSFERASE"/>
    <property type="match status" value="1"/>
</dbReference>
<dbReference type="SUPFAM" id="SSF55681">
    <property type="entry name" value="Class II aaRS and biotin synthetases"/>
    <property type="match status" value="1"/>
</dbReference>
<dbReference type="EMBL" id="LR594035">
    <property type="protein sequence ID" value="VTS23996.1"/>
    <property type="molecule type" value="Genomic_DNA"/>
</dbReference>
<dbReference type="RefSeq" id="WP_138068448.1">
    <property type="nucleotide sequence ID" value="NZ_LR594035.1"/>
</dbReference>
<dbReference type="CDD" id="cd16443">
    <property type="entry name" value="LplA"/>
    <property type="match status" value="1"/>
</dbReference>
<dbReference type="InterPro" id="IPR045864">
    <property type="entry name" value="aa-tRNA-synth_II/BPL/LPL"/>
</dbReference>
<keyword evidence="2" id="KW-0012">Acyltransferase</keyword>
<keyword evidence="2" id="KW-0436">Ligase</keyword>
<dbReference type="GO" id="GO:0140096">
    <property type="term" value="F:catalytic activity, acting on a protein"/>
    <property type="evidence" value="ECO:0007669"/>
    <property type="project" value="UniProtKB-ARBA"/>
</dbReference>
<dbReference type="InterPro" id="IPR004143">
    <property type="entry name" value="BPL_LPL_catalytic"/>
</dbReference>
<protein>
    <submittedName>
        <fullName evidence="2">Lipoate-protein ligase A</fullName>
        <ecNumber evidence="2">2.3.1.-</ecNumber>
    </submittedName>
</protein>
<proteinExistence type="predicted"/>
<dbReference type="Proteomes" id="UP000304914">
    <property type="component" value="Chromosome"/>
</dbReference>
<evidence type="ECO:0000313" key="2">
    <source>
        <dbReference type="EMBL" id="VTS23996.1"/>
    </source>
</evidence>
<name>A0A4U9YD33_9STRE</name>
<organism evidence="2 3">
    <name type="scientific">Streptococcus pseudoporcinus</name>
    <dbReference type="NCBI Taxonomy" id="361101"/>
    <lineage>
        <taxon>Bacteria</taxon>
        <taxon>Bacillati</taxon>
        <taxon>Bacillota</taxon>
        <taxon>Bacilli</taxon>
        <taxon>Lactobacillales</taxon>
        <taxon>Streptococcaceae</taxon>
        <taxon>Streptococcus</taxon>
    </lineage>
</organism>
<dbReference type="Gene3D" id="3.30.930.10">
    <property type="entry name" value="Bira Bifunctional Protein, Domain 2"/>
    <property type="match status" value="1"/>
</dbReference>
<sequence length="251" mass="28031">MTSLNLFHQLPLTVLDDSRKPPTVESALSSSQSLLELVNNDPNHVFLHFWPLENTVILGMIDRQLPSFENAKKYLEDQGYQVTIRNIGGLAVVSDSGVLNFSLCLPIGQNDDSSFRIADGYLIMVDLIKEALKSSGKAIDVEEISQSYCPGKYDLSIDGKKFAGIAQRRKKNAVLISIYLSVSGDQEERCRLLSHFYKEGKSQESRLAFPNINSQCMANLSDLLETPLTVDQLIEMIKVALSQNCFQIKQL</sequence>
<gene>
    <name evidence="2" type="primary">lipL</name>
    <name evidence="2" type="ORF">NCTC5385_01129</name>
</gene>
<dbReference type="InterPro" id="IPR050664">
    <property type="entry name" value="Octanoyltrans_LipM/LipL"/>
</dbReference>
<dbReference type="STRING" id="873448.STRPO_0373"/>
<evidence type="ECO:0000313" key="3">
    <source>
        <dbReference type="Proteomes" id="UP000304914"/>
    </source>
</evidence>
<accession>A0A4U9YD33</accession>
<keyword evidence="2" id="KW-0808">Transferase</keyword>
<dbReference type="GO" id="GO:0016874">
    <property type="term" value="F:ligase activity"/>
    <property type="evidence" value="ECO:0007669"/>
    <property type="project" value="UniProtKB-KW"/>
</dbReference>